<protein>
    <submittedName>
        <fullName evidence="1">Uncharacterized protein</fullName>
    </submittedName>
</protein>
<gene>
    <name evidence="1" type="ORF">PR001_g17576</name>
</gene>
<evidence type="ECO:0000313" key="1">
    <source>
        <dbReference type="EMBL" id="KAE9004955.1"/>
    </source>
</evidence>
<dbReference type="Proteomes" id="UP000429607">
    <property type="component" value="Unassembled WGS sequence"/>
</dbReference>
<name>A0A6A3KJ51_9STRA</name>
<sequence length="144" mass="16479">MPQVDATVLLGDFKKHRIEKSELWQCHVCMAPAPHAMRVQRMRYTCQACKDVAVATVCPWRARVMTCQLESLVTIEVAYNHLTPARAPRRPVLTPPMKEVVREWAAQGLKPKRIWNALLQRFSLTEATAPMLSSVQRFAHHHVT</sequence>
<accession>A0A6A3KJ51</accession>
<dbReference type="EMBL" id="QXFV01001477">
    <property type="protein sequence ID" value="KAE9004955.1"/>
    <property type="molecule type" value="Genomic_DNA"/>
</dbReference>
<evidence type="ECO:0000313" key="2">
    <source>
        <dbReference type="Proteomes" id="UP000429607"/>
    </source>
</evidence>
<organism evidence="1 2">
    <name type="scientific">Phytophthora rubi</name>
    <dbReference type="NCBI Taxonomy" id="129364"/>
    <lineage>
        <taxon>Eukaryota</taxon>
        <taxon>Sar</taxon>
        <taxon>Stramenopiles</taxon>
        <taxon>Oomycota</taxon>
        <taxon>Peronosporomycetes</taxon>
        <taxon>Peronosporales</taxon>
        <taxon>Peronosporaceae</taxon>
        <taxon>Phytophthora</taxon>
    </lineage>
</organism>
<dbReference type="AlphaFoldDB" id="A0A6A3KJ51"/>
<reference evidence="1 2" key="1">
    <citation type="submission" date="2018-09" db="EMBL/GenBank/DDBJ databases">
        <title>Genomic investigation of the strawberry pathogen Phytophthora fragariae indicates pathogenicity is determined by transcriptional variation in three key races.</title>
        <authorList>
            <person name="Adams T.M."/>
            <person name="Armitage A.D."/>
            <person name="Sobczyk M.K."/>
            <person name="Bates H.J."/>
            <person name="Dunwell J.M."/>
            <person name="Nellist C.F."/>
            <person name="Harrison R.J."/>
        </authorList>
    </citation>
    <scope>NUCLEOTIDE SEQUENCE [LARGE SCALE GENOMIC DNA]</scope>
    <source>
        <strain evidence="1 2">SCRP249</strain>
    </source>
</reference>
<feature type="non-terminal residue" evidence="1">
    <location>
        <position position="144"/>
    </location>
</feature>
<comment type="caution">
    <text evidence="1">The sequence shown here is derived from an EMBL/GenBank/DDBJ whole genome shotgun (WGS) entry which is preliminary data.</text>
</comment>
<proteinExistence type="predicted"/>